<dbReference type="AlphaFoldDB" id="A0AA35CP13"/>
<evidence type="ECO:0000259" key="2">
    <source>
        <dbReference type="PROSITE" id="PS51677"/>
    </source>
</evidence>
<dbReference type="SUPFAM" id="SSF88713">
    <property type="entry name" value="Glycoside hydrolase/deacetylase"/>
    <property type="match status" value="1"/>
</dbReference>
<keyword evidence="4" id="KW-1185">Reference proteome</keyword>
<dbReference type="InterPro" id="IPR002509">
    <property type="entry name" value="NODB_dom"/>
</dbReference>
<dbReference type="PROSITE" id="PS51257">
    <property type="entry name" value="PROKAR_LIPOPROTEIN"/>
    <property type="match status" value="1"/>
</dbReference>
<feature type="region of interest" description="Disordered" evidence="1">
    <location>
        <begin position="31"/>
        <end position="83"/>
    </location>
</feature>
<name>A0AA35CP13_9FIRM</name>
<dbReference type="Pfam" id="PF01522">
    <property type="entry name" value="Polysacc_deac_1"/>
    <property type="match status" value="1"/>
</dbReference>
<dbReference type="InterPro" id="IPR050248">
    <property type="entry name" value="Polysacc_deacetylase_ArnD"/>
</dbReference>
<dbReference type="PANTHER" id="PTHR10587:SF137">
    <property type="entry name" value="4-DEOXY-4-FORMAMIDO-L-ARABINOSE-PHOSPHOUNDECAPRENOL DEFORMYLASE ARND-RELATED"/>
    <property type="match status" value="1"/>
</dbReference>
<dbReference type="Proteomes" id="UP001163687">
    <property type="component" value="Chromosome"/>
</dbReference>
<dbReference type="Gene3D" id="3.20.20.370">
    <property type="entry name" value="Glycoside hydrolase/deacetylase"/>
    <property type="match status" value="1"/>
</dbReference>
<feature type="domain" description="NodB homology" evidence="2">
    <location>
        <begin position="89"/>
        <end position="273"/>
    </location>
</feature>
<proteinExistence type="predicted"/>
<dbReference type="InterPro" id="IPR011330">
    <property type="entry name" value="Glyco_hydro/deAcase_b/a-brl"/>
</dbReference>
<dbReference type="CDD" id="cd10917">
    <property type="entry name" value="CE4_NodB_like_6s_7s"/>
    <property type="match status" value="1"/>
</dbReference>
<feature type="compositionally biased region" description="Basic and acidic residues" evidence="1">
    <location>
        <begin position="65"/>
        <end position="74"/>
    </location>
</feature>
<accession>A0AA35CP13</accession>
<dbReference type="KEGG" id="cmic:caldi_31680"/>
<sequence length="289" mass="31384">MGEDSRVRRFLALLLVSLTLAGGCLSRVLPRRGQPPAAPQAPPPSPAPGPQATDATPELEGGPEDGGRPHEDPAKPPPGVFLSGDKRYRLAALTFDDGPDRTFTPRILDVLRAQRVPATFFLVGTRARANPDVVRRIVREGHEVGSHSYQHVNLARVTPAAVDWQLRQGDRVLRGISGRPVRVFRPPYGEVTPDVTRTARALGYKVVLWNVDSLDWKRGTTAEMVVANVAPRARPGAIILHHSAGGKGEDLTNTVQALPVIVSSLRRQGYRFVTVSQMLATGRPVPGQW</sequence>
<gene>
    <name evidence="3" type="ORF">caldi_31680</name>
</gene>
<organism evidence="3 4">
    <name type="scientific">Caldinitratiruptor microaerophilus</name>
    <dbReference type="NCBI Taxonomy" id="671077"/>
    <lineage>
        <taxon>Bacteria</taxon>
        <taxon>Bacillati</taxon>
        <taxon>Bacillota</taxon>
        <taxon>Clostridia</taxon>
        <taxon>Eubacteriales</taxon>
        <taxon>Symbiobacteriaceae</taxon>
        <taxon>Caldinitratiruptor</taxon>
    </lineage>
</organism>
<dbReference type="GO" id="GO:0016810">
    <property type="term" value="F:hydrolase activity, acting on carbon-nitrogen (but not peptide) bonds"/>
    <property type="evidence" value="ECO:0007669"/>
    <property type="project" value="InterPro"/>
</dbReference>
<dbReference type="PANTHER" id="PTHR10587">
    <property type="entry name" value="GLYCOSYL TRANSFERASE-RELATED"/>
    <property type="match status" value="1"/>
</dbReference>
<evidence type="ECO:0000313" key="4">
    <source>
        <dbReference type="Proteomes" id="UP001163687"/>
    </source>
</evidence>
<dbReference type="EMBL" id="AP025628">
    <property type="protein sequence ID" value="BDG62078.1"/>
    <property type="molecule type" value="Genomic_DNA"/>
</dbReference>
<evidence type="ECO:0000256" key="1">
    <source>
        <dbReference type="SAM" id="MobiDB-lite"/>
    </source>
</evidence>
<dbReference type="GO" id="GO:0005975">
    <property type="term" value="P:carbohydrate metabolic process"/>
    <property type="evidence" value="ECO:0007669"/>
    <property type="project" value="InterPro"/>
</dbReference>
<dbReference type="PROSITE" id="PS51677">
    <property type="entry name" value="NODB"/>
    <property type="match status" value="1"/>
</dbReference>
<protein>
    <recommendedName>
        <fullName evidence="2">NodB homology domain-containing protein</fullName>
    </recommendedName>
</protein>
<feature type="compositionally biased region" description="Pro residues" evidence="1">
    <location>
        <begin position="36"/>
        <end position="49"/>
    </location>
</feature>
<reference evidence="3" key="1">
    <citation type="submission" date="2022-03" db="EMBL/GenBank/DDBJ databases">
        <title>Complete genome sequence of Caldinitratiruptor microaerophilus.</title>
        <authorList>
            <person name="Mukaiyama R."/>
            <person name="Nishiyama T."/>
            <person name="Ueda K."/>
        </authorList>
    </citation>
    <scope>NUCLEOTIDE SEQUENCE</scope>
    <source>
        <strain evidence="3">JCM 16183</strain>
    </source>
</reference>
<evidence type="ECO:0000313" key="3">
    <source>
        <dbReference type="EMBL" id="BDG62078.1"/>
    </source>
</evidence>